<comment type="caution">
    <text evidence="3">The sequence shown here is derived from an EMBL/GenBank/DDBJ whole genome shotgun (WGS) entry which is preliminary data.</text>
</comment>
<sequence>MGYPINNNFLEQLNLKTEDGRFNYLAYLLADNNEISIKVATYSTTDSYDLIESEEYGYCCLIKSAKNIINKFNQINKTFTKITYEDRKEVKLFDSIAVKEAITNALVHNAWEREYPPKFEIFSDHISISSTGGLPRNFTEEDFLNGFSAPRYPELMRVFKDLDLVEQLGTGIIRILKAYDKSVYEFYPNFIRVNFKFDYPEREINKLNILTDNNMSNIQIEIINLMKQDKYITQDELAKNIGVSRSTIARQIKILLEREKIRRSGSTKSGYWEII</sequence>
<dbReference type="InterPro" id="IPR038475">
    <property type="entry name" value="RecG_C_sf"/>
</dbReference>
<dbReference type="Proteomes" id="UP000886833">
    <property type="component" value="Unassembled WGS sequence"/>
</dbReference>
<dbReference type="EMBL" id="DVKQ01000028">
    <property type="protein sequence ID" value="HIT37273.1"/>
    <property type="molecule type" value="Genomic_DNA"/>
</dbReference>
<dbReference type="GO" id="GO:0003677">
    <property type="term" value="F:DNA binding"/>
    <property type="evidence" value="ECO:0007669"/>
    <property type="project" value="UniProtKB-KW"/>
</dbReference>
<evidence type="ECO:0000256" key="1">
    <source>
        <dbReference type="ARBA" id="ARBA00023125"/>
    </source>
</evidence>
<dbReference type="PANTHER" id="PTHR30595">
    <property type="entry name" value="GLPR-RELATED TRANSCRIPTIONAL REPRESSOR"/>
    <property type="match status" value="1"/>
</dbReference>
<dbReference type="Pfam" id="PF13749">
    <property type="entry name" value="HATPase_c_4"/>
    <property type="match status" value="1"/>
</dbReference>
<reference evidence="3" key="2">
    <citation type="journal article" date="2021" name="PeerJ">
        <title>Extensive microbial diversity within the chicken gut microbiome revealed by metagenomics and culture.</title>
        <authorList>
            <person name="Gilroy R."/>
            <person name="Ravi A."/>
            <person name="Getino M."/>
            <person name="Pursley I."/>
            <person name="Horton D.L."/>
            <person name="Alikhan N.F."/>
            <person name="Baker D."/>
            <person name="Gharbi K."/>
            <person name="Hall N."/>
            <person name="Watson M."/>
            <person name="Adriaenssens E.M."/>
            <person name="Foster-Nyarko E."/>
            <person name="Jarju S."/>
            <person name="Secka A."/>
            <person name="Antonio M."/>
            <person name="Oren A."/>
            <person name="Chaudhuri R.R."/>
            <person name="La Ragione R."/>
            <person name="Hildebrand F."/>
            <person name="Pallen M.J."/>
        </authorList>
    </citation>
    <scope>NUCLEOTIDE SEQUENCE</scope>
    <source>
        <strain evidence="3">CHK195-26880</strain>
    </source>
</reference>
<dbReference type="Pfam" id="PF13412">
    <property type="entry name" value="HTH_24"/>
    <property type="match status" value="1"/>
</dbReference>
<feature type="domain" description="HTH cro/C1-type" evidence="2">
    <location>
        <begin position="223"/>
        <end position="250"/>
    </location>
</feature>
<organism evidence="3 4">
    <name type="scientific">Candidatus Onthousia faecipullorum</name>
    <dbReference type="NCBI Taxonomy" id="2840887"/>
    <lineage>
        <taxon>Bacteria</taxon>
        <taxon>Bacillati</taxon>
        <taxon>Bacillota</taxon>
        <taxon>Bacilli</taxon>
        <taxon>Candidatus Onthousia</taxon>
    </lineage>
</organism>
<dbReference type="PANTHER" id="PTHR30595:SF6">
    <property type="entry name" value="SCHLAFEN ALBA-2 DOMAIN-CONTAINING PROTEIN"/>
    <property type="match status" value="1"/>
</dbReference>
<dbReference type="InterPro" id="IPR036388">
    <property type="entry name" value="WH-like_DNA-bd_sf"/>
</dbReference>
<dbReference type="Gene3D" id="3.30.565.60">
    <property type="match status" value="1"/>
</dbReference>
<gene>
    <name evidence="3" type="ORF">IAB59_02185</name>
</gene>
<dbReference type="InterPro" id="IPR011991">
    <property type="entry name" value="ArsR-like_HTH"/>
</dbReference>
<dbReference type="SUPFAM" id="SSF46785">
    <property type="entry name" value="Winged helix' DNA-binding domain"/>
    <property type="match status" value="1"/>
</dbReference>
<dbReference type="AlphaFoldDB" id="A0A9D1KAI9"/>
<dbReference type="InterPro" id="IPR036390">
    <property type="entry name" value="WH_DNA-bd_sf"/>
</dbReference>
<proteinExistence type="predicted"/>
<accession>A0A9D1KAI9</accession>
<evidence type="ECO:0000313" key="4">
    <source>
        <dbReference type="Proteomes" id="UP000886833"/>
    </source>
</evidence>
<reference evidence="3" key="1">
    <citation type="submission" date="2020-10" db="EMBL/GenBank/DDBJ databases">
        <authorList>
            <person name="Gilroy R."/>
        </authorList>
    </citation>
    <scope>NUCLEOTIDE SEQUENCE</scope>
    <source>
        <strain evidence="3">CHK195-26880</strain>
    </source>
</reference>
<name>A0A9D1KAI9_9FIRM</name>
<evidence type="ECO:0000259" key="2">
    <source>
        <dbReference type="PROSITE" id="PS50943"/>
    </source>
</evidence>
<evidence type="ECO:0000313" key="3">
    <source>
        <dbReference type="EMBL" id="HIT37273.1"/>
    </source>
</evidence>
<protein>
    <submittedName>
        <fullName evidence="3">Winged helix-turn-helix transcriptional regulator</fullName>
    </submittedName>
</protein>
<dbReference type="CDD" id="cd00090">
    <property type="entry name" value="HTH_ARSR"/>
    <property type="match status" value="1"/>
</dbReference>
<keyword evidence="1" id="KW-0238">DNA-binding</keyword>
<dbReference type="PROSITE" id="PS50943">
    <property type="entry name" value="HTH_CROC1"/>
    <property type="match status" value="1"/>
</dbReference>
<dbReference type="InterPro" id="IPR001387">
    <property type="entry name" value="Cro/C1-type_HTH"/>
</dbReference>
<dbReference type="Gene3D" id="1.10.10.10">
    <property type="entry name" value="Winged helix-like DNA-binding domain superfamily/Winged helix DNA-binding domain"/>
    <property type="match status" value="1"/>
</dbReference>